<dbReference type="Proteomes" id="UP000316199">
    <property type="component" value="Unassembled WGS sequence"/>
</dbReference>
<dbReference type="AlphaFoldDB" id="A0A520RZG4"/>
<keyword evidence="2" id="KW-0479">Metal-binding</keyword>
<keyword evidence="3" id="KW-0378">Hydrolase</keyword>
<dbReference type="InterPro" id="IPR050738">
    <property type="entry name" value="Sulfatase"/>
</dbReference>
<comment type="similarity">
    <text evidence="1">Belongs to the sulfatase family.</text>
</comment>
<dbReference type="EMBL" id="SHAG01000029">
    <property type="protein sequence ID" value="RZO75619.1"/>
    <property type="molecule type" value="Genomic_DNA"/>
</dbReference>
<dbReference type="PANTHER" id="PTHR42693">
    <property type="entry name" value="ARYLSULFATASE FAMILY MEMBER"/>
    <property type="match status" value="1"/>
</dbReference>
<keyword evidence="4" id="KW-0106">Calcium</keyword>
<feature type="domain" description="Sulfatase N-terminal" evidence="5">
    <location>
        <begin position="30"/>
        <end position="336"/>
    </location>
</feature>
<sequence>MKRRDVLKGMSAAALFPPAVSYGSKEKPMNVVLIMTDDTGYEVFGCYGSKQYKTPRVDQLAETGMRFNHCYSNPVCAPSRLKIMTGKSNVRNYVHWGILDPGEKTIGHMMKDAGYATCVAGKWQLHGDGTFVPEKKGAGTLPQDAGFVEHFCYDLESSHHGYWSPVFTVNGKTKAFNHEGAYAPDLVNDYVCDFIDRKKDDSFFMYYPLVLTHGPFQPTPDSEDPSSKSSQKNFEDMVSYMDKLIGCVVDQLEESGVRDNTLILFTGDNGSPGGAKGGILSELNGMRIEGGKSKTTDAGTRVALVANMPGKVPAGNVTDDLVDFSDMMPTIAAMTGASLPKEGILDGVSFAPQLAGRKGKPRDSIYIFNEPIPGPETQPTIFARDQRWKLYNDGRLYDVSEDVLEQYPLKQGGEEARIRLQAVLDSMPSEGLKIYRPKTDPMANRG</sequence>
<proteinExistence type="inferred from homology"/>
<dbReference type="PROSITE" id="PS00523">
    <property type="entry name" value="SULFATASE_1"/>
    <property type="match status" value="1"/>
</dbReference>
<evidence type="ECO:0000256" key="1">
    <source>
        <dbReference type="ARBA" id="ARBA00008779"/>
    </source>
</evidence>
<evidence type="ECO:0000256" key="4">
    <source>
        <dbReference type="ARBA" id="ARBA00022837"/>
    </source>
</evidence>
<dbReference type="SUPFAM" id="SSF53649">
    <property type="entry name" value="Alkaline phosphatase-like"/>
    <property type="match status" value="1"/>
</dbReference>
<dbReference type="Gene3D" id="3.40.720.10">
    <property type="entry name" value="Alkaline Phosphatase, subunit A"/>
    <property type="match status" value="1"/>
</dbReference>
<dbReference type="Pfam" id="PF00884">
    <property type="entry name" value="Sulfatase"/>
    <property type="match status" value="1"/>
</dbReference>
<gene>
    <name evidence="6" type="ORF">EVA68_06555</name>
</gene>
<dbReference type="PANTHER" id="PTHR42693:SF53">
    <property type="entry name" value="ENDO-4-O-SULFATASE"/>
    <property type="match status" value="1"/>
</dbReference>
<evidence type="ECO:0000259" key="5">
    <source>
        <dbReference type="Pfam" id="PF00884"/>
    </source>
</evidence>
<organism evidence="6 7">
    <name type="scientific">OM182 bacterium</name>
    <dbReference type="NCBI Taxonomy" id="2510334"/>
    <lineage>
        <taxon>Bacteria</taxon>
        <taxon>Pseudomonadati</taxon>
        <taxon>Pseudomonadota</taxon>
        <taxon>Gammaproteobacteria</taxon>
        <taxon>OMG group</taxon>
        <taxon>OM182 clade</taxon>
    </lineage>
</organism>
<comment type="caution">
    <text evidence="6">The sequence shown here is derived from an EMBL/GenBank/DDBJ whole genome shotgun (WGS) entry which is preliminary data.</text>
</comment>
<dbReference type="InterPro" id="IPR000917">
    <property type="entry name" value="Sulfatase_N"/>
</dbReference>
<evidence type="ECO:0000256" key="3">
    <source>
        <dbReference type="ARBA" id="ARBA00022801"/>
    </source>
</evidence>
<dbReference type="InterPro" id="IPR024607">
    <property type="entry name" value="Sulfatase_CS"/>
</dbReference>
<evidence type="ECO:0000313" key="7">
    <source>
        <dbReference type="Proteomes" id="UP000316199"/>
    </source>
</evidence>
<protein>
    <submittedName>
        <fullName evidence="6">Arylsulfatase A</fullName>
    </submittedName>
</protein>
<dbReference type="GO" id="GO:0046872">
    <property type="term" value="F:metal ion binding"/>
    <property type="evidence" value="ECO:0007669"/>
    <property type="project" value="UniProtKB-KW"/>
</dbReference>
<dbReference type="GO" id="GO:0004065">
    <property type="term" value="F:arylsulfatase activity"/>
    <property type="evidence" value="ECO:0007669"/>
    <property type="project" value="TreeGrafter"/>
</dbReference>
<accession>A0A520RZG4</accession>
<dbReference type="InterPro" id="IPR017850">
    <property type="entry name" value="Alkaline_phosphatase_core_sf"/>
</dbReference>
<evidence type="ECO:0000313" key="6">
    <source>
        <dbReference type="EMBL" id="RZO75619.1"/>
    </source>
</evidence>
<reference evidence="6 7" key="1">
    <citation type="submission" date="2019-02" db="EMBL/GenBank/DDBJ databases">
        <title>Prokaryotic population dynamics and viral predation in marine succession experiment using metagenomics: the confinement effect.</title>
        <authorList>
            <person name="Haro-Moreno J.M."/>
            <person name="Rodriguez-Valera F."/>
            <person name="Lopez-Perez M."/>
        </authorList>
    </citation>
    <scope>NUCLEOTIDE SEQUENCE [LARGE SCALE GENOMIC DNA]</scope>
    <source>
        <strain evidence="6">MED-G157</strain>
    </source>
</reference>
<evidence type="ECO:0000256" key="2">
    <source>
        <dbReference type="ARBA" id="ARBA00022723"/>
    </source>
</evidence>
<name>A0A520RZG4_9GAMM</name>
<dbReference type="CDD" id="cd16151">
    <property type="entry name" value="sulfatase_like"/>
    <property type="match status" value="1"/>
</dbReference>